<feature type="transmembrane region" description="Helical" evidence="1">
    <location>
        <begin position="336"/>
        <end position="355"/>
    </location>
</feature>
<dbReference type="Gene3D" id="1.20.1640.10">
    <property type="entry name" value="Multidrug efflux transporter AcrB transmembrane domain"/>
    <property type="match status" value="3"/>
</dbReference>
<dbReference type="SUPFAM" id="SSF82866">
    <property type="entry name" value="Multidrug efflux transporter AcrB transmembrane domain"/>
    <property type="match status" value="2"/>
</dbReference>
<evidence type="ECO:0000256" key="1">
    <source>
        <dbReference type="SAM" id="Phobius"/>
    </source>
</evidence>
<dbReference type="Gene3D" id="3.30.70.1320">
    <property type="entry name" value="Multidrug efflux transporter AcrB pore domain like"/>
    <property type="match status" value="1"/>
</dbReference>
<dbReference type="PANTHER" id="PTHR32063">
    <property type="match status" value="1"/>
</dbReference>
<dbReference type="AlphaFoldDB" id="A0A6L9MQB5"/>
<sequence length="1130" mass="122127">MRIVDIAVKRPVAVSMFTFAVLLFGMVSLGRLSVNLLPDLSYPTLTIRTDYDGAAPAEIEQLVSKPIEEAVGVVKGVRKITSTSRAGQSDVVLSFAWGTEMDFASLEVREKLDVLRLPLDIEKPRLLRFNPSLDPVIKLGLTTDSENLSENEMKRLRLYAEQQIKRALESVEGIAAVRLGGGLENEIHILIDQRKASQLSIPITDVIARIKAENVNAAGGRIDNASQAFLVRTLNQFESLDEINNLFVGRSEGRNIQLKDIALVRSAYKDRDVITRFNGTEGVEIAIYKEGDANSVDVAAKVASRIAEIQDALPPNYALTQTYDQSIFIKQAIDNVKSAAVAGGILAMLVLYLFLKDFWATVIISVSIPVSVIATFNLMYANDISLNMMSLGGIALAVGLLVDNSIVVLENIDRHRRHKRALDSELDDTPGNAISQQNESLLEPASTGTKEVSGAIIASTLTTMAVFVPLIFVEGIAGQLFRDQALTVSFALAASLVVALTIIPAMARRKKQQQLSHQDTFDAPTKKPKTPPVSFLGKLFFYVTWPINALVKFIFVFLPAALVTLLIGAWHIASKLLSVLFKPFIWVFSKGFDGIARAYEVVLHASLRARSAILGVTLAVAAGGALLVPQLGMELIPTMSQGEFSVEIALPAGTPLYKTDEELNMLAAAALKSTGGTADDNENNTKVLRTYAMSGTGSLVSAAPNQGGDHWGRLNVVMGADATSADIQNVQESLRSYLTTRPNIESVFSEPELFSFSSPVQIEITGYDLNQLKEYGDAIAIKLASFSNFADVTTSIRDGNPELKIEFDHAKLARLNLDAASVSQLIAAKVGGSVATQYSIEDRKVDVLVRTKESQRNNIAGIRAIVINPRSTQPIPLSAVADVFMSVGPSEITRVGQQRVALVTANVAEGKLDKAVLVAESVLNDTQLPLSLSATIAGQSEDMQNSFRSLQFALALAVFMVYLVMASQFESLLHPLLILFAVPLAGAGSVYGLWLTDTPLSVVVFIGLIMLCGIVVNNAIVLVDRINQLRRNGIDKHAAIIEAAKTRLRPIVMTTLTTVLGLLPMALGYGEGAEIRTPMAITVIFGLLFASLLTLILLPVLYSLFDNKETLSSIKTAPQNTQEVLDGGSL</sequence>
<feature type="transmembrane region" description="Helical" evidence="1">
    <location>
        <begin position="1081"/>
        <end position="1105"/>
    </location>
</feature>
<keyword evidence="1" id="KW-1133">Transmembrane helix</keyword>
<gene>
    <name evidence="2" type="ORF">GTW09_01560</name>
</gene>
<feature type="transmembrane region" description="Helical" evidence="1">
    <location>
        <begin position="949"/>
        <end position="965"/>
    </location>
</feature>
<feature type="transmembrane region" description="Helical" evidence="1">
    <location>
        <begin position="386"/>
        <end position="409"/>
    </location>
</feature>
<dbReference type="GO" id="GO:0042910">
    <property type="term" value="F:xenobiotic transmembrane transporter activity"/>
    <property type="evidence" value="ECO:0007669"/>
    <property type="project" value="TreeGrafter"/>
</dbReference>
<protein>
    <submittedName>
        <fullName evidence="2">MMPL family transporter</fullName>
    </submittedName>
</protein>
<accession>A0A6L9MQB5</accession>
<dbReference type="InterPro" id="IPR001036">
    <property type="entry name" value="Acrflvin-R"/>
</dbReference>
<feature type="transmembrane region" description="Helical" evidence="1">
    <location>
        <begin position="1000"/>
        <end position="1023"/>
    </location>
</feature>
<keyword evidence="1" id="KW-0812">Transmembrane</keyword>
<dbReference type="InterPro" id="IPR027463">
    <property type="entry name" value="AcrB_DN_DC_subdom"/>
</dbReference>
<dbReference type="Gene3D" id="3.30.70.1430">
    <property type="entry name" value="Multidrug efflux transporter AcrB pore domain"/>
    <property type="match status" value="1"/>
</dbReference>
<dbReference type="PANTHER" id="PTHR32063:SF0">
    <property type="entry name" value="SWARMING MOTILITY PROTEIN SWRC"/>
    <property type="match status" value="1"/>
</dbReference>
<feature type="transmembrane region" description="Helical" evidence="1">
    <location>
        <begin position="549"/>
        <end position="573"/>
    </location>
</feature>
<dbReference type="EMBL" id="JAAAWP010000001">
    <property type="protein sequence ID" value="NDW20220.1"/>
    <property type="molecule type" value="Genomic_DNA"/>
</dbReference>
<reference evidence="2 3" key="1">
    <citation type="submission" date="2020-01" db="EMBL/GenBank/DDBJ databases">
        <title>Genomes of bacteria type strains.</title>
        <authorList>
            <person name="Chen J."/>
            <person name="Zhu S."/>
            <person name="Yang J."/>
        </authorList>
    </citation>
    <scope>NUCLEOTIDE SEQUENCE [LARGE SCALE GENOMIC DNA]</scope>
    <source>
        <strain evidence="2 3">LMG 22958</strain>
    </source>
</reference>
<dbReference type="SUPFAM" id="SSF82714">
    <property type="entry name" value="Multidrug efflux transporter AcrB TolC docking domain, DN and DC subdomains"/>
    <property type="match status" value="2"/>
</dbReference>
<dbReference type="PRINTS" id="PR00702">
    <property type="entry name" value="ACRIFLAVINRP"/>
</dbReference>
<organism evidence="2 3">
    <name type="scientific">Alteromonas hispanica</name>
    <dbReference type="NCBI Taxonomy" id="315421"/>
    <lineage>
        <taxon>Bacteria</taxon>
        <taxon>Pseudomonadati</taxon>
        <taxon>Pseudomonadota</taxon>
        <taxon>Gammaproteobacteria</taxon>
        <taxon>Alteromonadales</taxon>
        <taxon>Alteromonadaceae</taxon>
        <taxon>Alteromonas/Salinimonas group</taxon>
        <taxon>Alteromonas</taxon>
    </lineage>
</organism>
<keyword evidence="3" id="KW-1185">Reference proteome</keyword>
<feature type="transmembrane region" description="Helical" evidence="1">
    <location>
        <begin position="611"/>
        <end position="631"/>
    </location>
</feature>
<comment type="caution">
    <text evidence="2">The sequence shown here is derived from an EMBL/GenBank/DDBJ whole genome shotgun (WGS) entry which is preliminary data.</text>
</comment>
<dbReference type="SUPFAM" id="SSF82693">
    <property type="entry name" value="Multidrug efflux transporter AcrB pore domain, PN1, PN2, PC1 and PC2 subdomains"/>
    <property type="match status" value="1"/>
</dbReference>
<evidence type="ECO:0000313" key="2">
    <source>
        <dbReference type="EMBL" id="NDW20220.1"/>
    </source>
</evidence>
<proteinExistence type="predicted"/>
<feature type="transmembrane region" description="Helical" evidence="1">
    <location>
        <begin position="452"/>
        <end position="473"/>
    </location>
</feature>
<feature type="transmembrane region" description="Helical" evidence="1">
    <location>
        <begin position="362"/>
        <end position="380"/>
    </location>
</feature>
<dbReference type="RefSeq" id="WP_163109451.1">
    <property type="nucleotide sequence ID" value="NZ_JAAAWP010000001.1"/>
</dbReference>
<dbReference type="Gene3D" id="3.30.2090.10">
    <property type="entry name" value="Multidrug efflux transporter AcrB TolC docking domain, DN and DC subdomains"/>
    <property type="match status" value="2"/>
</dbReference>
<dbReference type="GO" id="GO:0005886">
    <property type="term" value="C:plasma membrane"/>
    <property type="evidence" value="ECO:0007669"/>
    <property type="project" value="TreeGrafter"/>
</dbReference>
<dbReference type="Pfam" id="PF00873">
    <property type="entry name" value="ACR_tran"/>
    <property type="match status" value="2"/>
</dbReference>
<feature type="transmembrane region" description="Helical" evidence="1">
    <location>
        <begin position="972"/>
        <end position="994"/>
    </location>
</feature>
<name>A0A6L9MQB5_9ALTE</name>
<keyword evidence="1" id="KW-0472">Membrane</keyword>
<dbReference type="Proteomes" id="UP000478837">
    <property type="component" value="Unassembled WGS sequence"/>
</dbReference>
<feature type="transmembrane region" description="Helical" evidence="1">
    <location>
        <begin position="485"/>
        <end position="507"/>
    </location>
</feature>
<evidence type="ECO:0000313" key="3">
    <source>
        <dbReference type="Proteomes" id="UP000478837"/>
    </source>
</evidence>
<feature type="transmembrane region" description="Helical" evidence="1">
    <location>
        <begin position="1051"/>
        <end position="1069"/>
    </location>
</feature>
<feature type="transmembrane region" description="Helical" evidence="1">
    <location>
        <begin position="12"/>
        <end position="34"/>
    </location>
</feature>